<dbReference type="GO" id="GO:0000981">
    <property type="term" value="F:DNA-binding transcription factor activity, RNA polymerase II-specific"/>
    <property type="evidence" value="ECO:0007669"/>
    <property type="project" value="InterPro"/>
</dbReference>
<gene>
    <name evidence="5" type="ORF">FKW77_001785</name>
</gene>
<feature type="compositionally biased region" description="Acidic residues" evidence="3">
    <location>
        <begin position="147"/>
        <end position="160"/>
    </location>
</feature>
<sequence length="740" mass="83212">MAGPYHNFPNYGMYAPYYSADRKRQPLVEPGSYYGGGLQFQQPVVEPLTTQFPEFDDPSHAILPAQGSGRTRRRVGPGGDHVKFRRTRSGCFTCRNRRVKCDEAHPVCERCRKGGRECVYPEPTLSAKRRGSTKSKSPNEGEGSSHDEDDFDDNFLDDEEHSPTRSLREPASANGLQASTKNVRAASDPPALDHGASPTPSTDGSGLGGYAGRARSTTPARQFVPTARLRTSGARKLADLPPDLKFYLEYAQTNLTKHHWEMKLDGKGFLNTTLIEVALRFDPLLFAVVGFAAYHFTLSKPNGQLKDFLGFYQQSVSLLRKTIKHKPSLATIMTILQLATIEEWLGDWVNLMRHQKAALALITKLYTPESINANESLRKIFQWYIRFDTFIGLLSGSGVQIGLDWIVAQHDFYVKQCSKDPDELYWKYEERWAQIRRTGQTLSHLGKCKAQNAITEEEFKESFSSCAKDVYALTENLHPSLTDRSKLIKDFPSRPDDFDSIVDPYEPDLLYGGDIYDTNVLIHDLIAYQTYFKQHIGNVQGVQDDIGMRKMAFKMCQIYEALKIYPGSPAGIQLGMQAGQAFSVLFLRQNEKEIMWARRSLAEIEAGGYTYPVTLRKKLEDLWDVDLSDWWLPNGEGCPPVIRQIRSFITSTPNDTTGEDLTAFKGIFASLSLSNTTSPARSSHTSPEAQDSKSPLQRQTTEPCFNTGTGKVFDDHYDWQSPDPHSSGAAFTESPEFEWS</sequence>
<evidence type="ECO:0000256" key="1">
    <source>
        <dbReference type="ARBA" id="ARBA00004123"/>
    </source>
</evidence>
<evidence type="ECO:0000256" key="3">
    <source>
        <dbReference type="SAM" id="MobiDB-lite"/>
    </source>
</evidence>
<dbReference type="GO" id="GO:0008270">
    <property type="term" value="F:zinc ion binding"/>
    <property type="evidence" value="ECO:0007669"/>
    <property type="project" value="InterPro"/>
</dbReference>
<reference evidence="5 6" key="1">
    <citation type="submission" date="2019-07" db="EMBL/GenBank/DDBJ databases">
        <title>Finished genome of Venturia effusa.</title>
        <authorList>
            <person name="Young C.A."/>
            <person name="Cox M.P."/>
            <person name="Ganley A.R.D."/>
            <person name="David W.J."/>
        </authorList>
    </citation>
    <scope>NUCLEOTIDE SEQUENCE [LARGE SCALE GENOMIC DNA]</scope>
    <source>
        <strain evidence="6">albino</strain>
    </source>
</reference>
<dbReference type="PROSITE" id="PS50048">
    <property type="entry name" value="ZN2_CY6_FUNGAL_2"/>
    <property type="match status" value="1"/>
</dbReference>
<dbReference type="CDD" id="cd12148">
    <property type="entry name" value="fungal_TF_MHR"/>
    <property type="match status" value="1"/>
</dbReference>
<dbReference type="PANTHER" id="PTHR37534">
    <property type="entry name" value="TRANSCRIPTIONAL ACTIVATOR PROTEIN UGA3"/>
    <property type="match status" value="1"/>
</dbReference>
<dbReference type="SMART" id="SM00066">
    <property type="entry name" value="GAL4"/>
    <property type="match status" value="1"/>
</dbReference>
<dbReference type="AlphaFoldDB" id="A0A517L0T0"/>
<feature type="compositionally biased region" description="Polar residues" evidence="3">
    <location>
        <begin position="678"/>
        <end position="709"/>
    </location>
</feature>
<keyword evidence="6" id="KW-1185">Reference proteome</keyword>
<dbReference type="GO" id="GO:0000976">
    <property type="term" value="F:transcription cis-regulatory region binding"/>
    <property type="evidence" value="ECO:0007669"/>
    <property type="project" value="TreeGrafter"/>
</dbReference>
<dbReference type="PANTHER" id="PTHR37534:SF10">
    <property type="entry name" value="ZN(II)2CYS6 TRANSCRIPTION FACTOR (EUROFUNG)"/>
    <property type="match status" value="1"/>
</dbReference>
<evidence type="ECO:0000313" key="5">
    <source>
        <dbReference type="EMBL" id="QDS69244.1"/>
    </source>
</evidence>
<proteinExistence type="predicted"/>
<feature type="domain" description="Zn(2)-C6 fungal-type" evidence="4">
    <location>
        <begin position="90"/>
        <end position="120"/>
    </location>
</feature>
<comment type="subcellular location">
    <subcellularLocation>
        <location evidence="1">Nucleus</location>
    </subcellularLocation>
</comment>
<dbReference type="OrthoDB" id="5278208at2759"/>
<dbReference type="Proteomes" id="UP000316270">
    <property type="component" value="Chromosome 3"/>
</dbReference>
<dbReference type="GO" id="GO:0005634">
    <property type="term" value="C:nucleus"/>
    <property type="evidence" value="ECO:0007669"/>
    <property type="project" value="UniProtKB-SubCell"/>
</dbReference>
<dbReference type="Pfam" id="PF00172">
    <property type="entry name" value="Zn_clus"/>
    <property type="match status" value="1"/>
</dbReference>
<dbReference type="EMBL" id="CP042187">
    <property type="protein sequence ID" value="QDS69244.1"/>
    <property type="molecule type" value="Genomic_DNA"/>
</dbReference>
<dbReference type="Gene3D" id="4.10.240.10">
    <property type="entry name" value="Zn(2)-C6 fungal-type DNA-binding domain"/>
    <property type="match status" value="1"/>
</dbReference>
<dbReference type="GO" id="GO:0045944">
    <property type="term" value="P:positive regulation of transcription by RNA polymerase II"/>
    <property type="evidence" value="ECO:0007669"/>
    <property type="project" value="TreeGrafter"/>
</dbReference>
<feature type="region of interest" description="Disordered" evidence="3">
    <location>
        <begin position="678"/>
        <end position="740"/>
    </location>
</feature>
<dbReference type="PROSITE" id="PS00463">
    <property type="entry name" value="ZN2_CY6_FUNGAL_1"/>
    <property type="match status" value="1"/>
</dbReference>
<evidence type="ECO:0000313" key="6">
    <source>
        <dbReference type="Proteomes" id="UP000316270"/>
    </source>
</evidence>
<name>A0A517L0T0_9PEZI</name>
<organism evidence="5 6">
    <name type="scientific">Venturia effusa</name>
    <dbReference type="NCBI Taxonomy" id="50376"/>
    <lineage>
        <taxon>Eukaryota</taxon>
        <taxon>Fungi</taxon>
        <taxon>Dikarya</taxon>
        <taxon>Ascomycota</taxon>
        <taxon>Pezizomycotina</taxon>
        <taxon>Dothideomycetes</taxon>
        <taxon>Pleosporomycetidae</taxon>
        <taxon>Venturiales</taxon>
        <taxon>Venturiaceae</taxon>
        <taxon>Venturia</taxon>
    </lineage>
</organism>
<evidence type="ECO:0000256" key="2">
    <source>
        <dbReference type="ARBA" id="ARBA00023242"/>
    </source>
</evidence>
<evidence type="ECO:0000259" key="4">
    <source>
        <dbReference type="PROSITE" id="PS50048"/>
    </source>
</evidence>
<feature type="region of interest" description="Disordered" evidence="3">
    <location>
        <begin position="125"/>
        <end position="220"/>
    </location>
</feature>
<dbReference type="Pfam" id="PF11951">
    <property type="entry name" value="Fungal_trans_2"/>
    <property type="match status" value="1"/>
</dbReference>
<feature type="compositionally biased region" description="Basic and acidic residues" evidence="3">
    <location>
        <begin position="137"/>
        <end position="146"/>
    </location>
</feature>
<dbReference type="SUPFAM" id="SSF57701">
    <property type="entry name" value="Zn2/Cys6 DNA-binding domain"/>
    <property type="match status" value="1"/>
</dbReference>
<dbReference type="STRING" id="50376.A0A517L0T0"/>
<dbReference type="InterPro" id="IPR021858">
    <property type="entry name" value="Fun_TF"/>
</dbReference>
<keyword evidence="2" id="KW-0539">Nucleus</keyword>
<dbReference type="InterPro" id="IPR001138">
    <property type="entry name" value="Zn2Cys6_DnaBD"/>
</dbReference>
<accession>A0A517L0T0</accession>
<protein>
    <recommendedName>
        <fullName evidence="4">Zn(2)-C6 fungal-type domain-containing protein</fullName>
    </recommendedName>
</protein>
<dbReference type="InterPro" id="IPR036864">
    <property type="entry name" value="Zn2-C6_fun-type_DNA-bd_sf"/>
</dbReference>
<dbReference type="CDD" id="cd00067">
    <property type="entry name" value="GAL4"/>
    <property type="match status" value="1"/>
</dbReference>